<accession>A0A0N0NQV4</accession>
<dbReference type="PROSITE" id="PS51819">
    <property type="entry name" value="VOC"/>
    <property type="match status" value="1"/>
</dbReference>
<name>A0A0N0NQV4_9EURO</name>
<dbReference type="RefSeq" id="XP_018004072.1">
    <property type="nucleotide sequence ID" value="XM_018146627.1"/>
</dbReference>
<keyword evidence="4" id="KW-1185">Reference proteome</keyword>
<dbReference type="InterPro" id="IPR004360">
    <property type="entry name" value="Glyas_Fos-R_dOase_dom"/>
</dbReference>
<evidence type="ECO:0000313" key="3">
    <source>
        <dbReference type="EMBL" id="KPI44109.1"/>
    </source>
</evidence>
<dbReference type="CDD" id="cd07267">
    <property type="entry name" value="THT_Oxygenase_N"/>
    <property type="match status" value="1"/>
</dbReference>
<dbReference type="Pfam" id="PF00903">
    <property type="entry name" value="Glyoxalase"/>
    <property type="match status" value="1"/>
</dbReference>
<dbReference type="GO" id="GO:0004493">
    <property type="term" value="F:methylmalonyl-CoA epimerase activity"/>
    <property type="evidence" value="ECO:0007669"/>
    <property type="project" value="TreeGrafter"/>
</dbReference>
<dbReference type="SUPFAM" id="SSF54593">
    <property type="entry name" value="Glyoxalase/Bleomycin resistance protein/Dihydroxybiphenyl dioxygenase"/>
    <property type="match status" value="1"/>
</dbReference>
<dbReference type="STRING" id="1664694.A0A0N0NQV4"/>
<dbReference type="Proteomes" id="UP000038010">
    <property type="component" value="Unassembled WGS sequence"/>
</dbReference>
<evidence type="ECO:0000313" key="4">
    <source>
        <dbReference type="Proteomes" id="UP000038010"/>
    </source>
</evidence>
<dbReference type="EMBL" id="LFJN01000004">
    <property type="protein sequence ID" value="KPI44109.1"/>
    <property type="molecule type" value="Genomic_DNA"/>
</dbReference>
<dbReference type="VEuPathDB" id="FungiDB:AB675_6343"/>
<dbReference type="GO" id="GO:0046872">
    <property type="term" value="F:metal ion binding"/>
    <property type="evidence" value="ECO:0007669"/>
    <property type="project" value="UniProtKB-KW"/>
</dbReference>
<reference evidence="3 4" key="1">
    <citation type="submission" date="2015-06" db="EMBL/GenBank/DDBJ databases">
        <title>Draft genome of the ant-associated black yeast Phialophora attae CBS 131958.</title>
        <authorList>
            <person name="Moreno L.F."/>
            <person name="Stielow B.J."/>
            <person name="de Hoog S."/>
            <person name="Vicente V.A."/>
            <person name="Weiss V.A."/>
            <person name="de Vries M."/>
            <person name="Cruz L.M."/>
            <person name="Souza E.M."/>
        </authorList>
    </citation>
    <scope>NUCLEOTIDE SEQUENCE [LARGE SCALE GENOMIC DNA]</scope>
    <source>
        <strain evidence="3 4">CBS 131958</strain>
    </source>
</reference>
<dbReference type="GO" id="GO:0005739">
    <property type="term" value="C:mitochondrion"/>
    <property type="evidence" value="ECO:0007669"/>
    <property type="project" value="TreeGrafter"/>
</dbReference>
<dbReference type="FunFam" id="3.10.180.10:FF:000039">
    <property type="entry name" value="Trihydroxytoluene oxygenase (AFU_orthologue AFUA_8G02470)"/>
    <property type="match status" value="1"/>
</dbReference>
<dbReference type="AlphaFoldDB" id="A0A0N0NQV4"/>
<sequence>MNNRSKVQLSRLAHVYFEHPDLEEFEKFAIDFGFVEAKRSENTTYLRGYGRDQYVYVASKSMDGKAHFRGAAFVAASEDDFNKARELPNAVAQTLEDAPGGGIMVTLSRPENMFLHIIYGQAERDVPGDSTSAVASGLQASFNTPFQKRRRGVFQRPHDGPALVHKLGHFGYNCTNFDTELEFYTSNFNLVPSDILYHPGDPSKDVMVFLHLDQGEIFSDHHSFFMSRASPDVRKTYLHHTSYEVTDFDTQLMGHQWLAKRNWKSVWGVGRHILGSQIFDYWQDPSGFKIEHYADGDVVNEATPVRRDAAGPFSIWGPEIPHDFGQDSTETMLDK</sequence>
<dbReference type="InterPro" id="IPR051785">
    <property type="entry name" value="MMCE/EMCE_epimerase"/>
</dbReference>
<comment type="caution">
    <text evidence="3">The sequence shown here is derived from an EMBL/GenBank/DDBJ whole genome shotgun (WGS) entry which is preliminary data.</text>
</comment>
<dbReference type="GO" id="GO:0046491">
    <property type="term" value="P:L-methylmalonyl-CoA metabolic process"/>
    <property type="evidence" value="ECO:0007669"/>
    <property type="project" value="TreeGrafter"/>
</dbReference>
<protein>
    <submittedName>
        <fullName evidence="3">Metapyrocatechase 2</fullName>
    </submittedName>
</protein>
<dbReference type="Gene3D" id="3.10.180.10">
    <property type="entry name" value="2,3-Dihydroxybiphenyl 1,2-Dioxygenase, domain 1"/>
    <property type="match status" value="2"/>
</dbReference>
<feature type="domain" description="VOC" evidence="2">
    <location>
        <begin position="166"/>
        <end position="295"/>
    </location>
</feature>
<evidence type="ECO:0000256" key="1">
    <source>
        <dbReference type="ARBA" id="ARBA00022723"/>
    </source>
</evidence>
<organism evidence="3 4">
    <name type="scientific">Cyphellophora attinorum</name>
    <dbReference type="NCBI Taxonomy" id="1664694"/>
    <lineage>
        <taxon>Eukaryota</taxon>
        <taxon>Fungi</taxon>
        <taxon>Dikarya</taxon>
        <taxon>Ascomycota</taxon>
        <taxon>Pezizomycotina</taxon>
        <taxon>Eurotiomycetes</taxon>
        <taxon>Chaetothyriomycetidae</taxon>
        <taxon>Chaetothyriales</taxon>
        <taxon>Cyphellophoraceae</taxon>
        <taxon>Cyphellophora</taxon>
    </lineage>
</organism>
<proteinExistence type="predicted"/>
<dbReference type="OrthoDB" id="3360610at2759"/>
<dbReference type="InterPro" id="IPR037523">
    <property type="entry name" value="VOC_core"/>
</dbReference>
<dbReference type="GeneID" id="28738507"/>
<dbReference type="PANTHER" id="PTHR43048:SF3">
    <property type="entry name" value="METHYLMALONYL-COA EPIMERASE, MITOCHONDRIAL"/>
    <property type="match status" value="1"/>
</dbReference>
<evidence type="ECO:0000259" key="2">
    <source>
        <dbReference type="PROSITE" id="PS51819"/>
    </source>
</evidence>
<dbReference type="FunFam" id="3.10.180.10:FF:000034">
    <property type="entry name" value="Glyoxalase/Bleomycin resistance protein/Dihydroxybiphenyl dioxygenase"/>
    <property type="match status" value="1"/>
</dbReference>
<dbReference type="PANTHER" id="PTHR43048">
    <property type="entry name" value="METHYLMALONYL-COA EPIMERASE"/>
    <property type="match status" value="1"/>
</dbReference>
<dbReference type="InterPro" id="IPR029068">
    <property type="entry name" value="Glyas_Bleomycin-R_OHBP_Dase"/>
</dbReference>
<gene>
    <name evidence="3" type="ORF">AB675_6343</name>
</gene>
<keyword evidence="1" id="KW-0479">Metal-binding</keyword>